<gene>
    <name evidence="8" type="ORF">SAMN04487958_11369</name>
</gene>
<dbReference type="Gene3D" id="3.40.50.300">
    <property type="entry name" value="P-loop containing nucleotide triphosphate hydrolases"/>
    <property type="match status" value="1"/>
</dbReference>
<keyword evidence="9" id="KW-1185">Reference proteome</keyword>
<dbReference type="PANTHER" id="PTHR43499">
    <property type="entry name" value="ABC TRANSPORTER I FAMILY MEMBER 1"/>
    <property type="match status" value="1"/>
</dbReference>
<keyword evidence="5" id="KW-1278">Translocase</keyword>
<keyword evidence="3" id="KW-0201">Cytochrome c-type biogenesis</keyword>
<dbReference type="InterPro" id="IPR003593">
    <property type="entry name" value="AAA+_ATPase"/>
</dbReference>
<dbReference type="NCBIfam" id="NF010061">
    <property type="entry name" value="PRK13538.1"/>
    <property type="match status" value="1"/>
</dbReference>
<dbReference type="PROSITE" id="PS50893">
    <property type="entry name" value="ABC_TRANSPORTER_2"/>
    <property type="match status" value="1"/>
</dbReference>
<keyword evidence="6" id="KW-0472">Membrane</keyword>
<dbReference type="InterPro" id="IPR003439">
    <property type="entry name" value="ABC_transporter-like_ATP-bd"/>
</dbReference>
<dbReference type="Proteomes" id="UP000198505">
    <property type="component" value="Unassembled WGS sequence"/>
</dbReference>
<evidence type="ECO:0000256" key="5">
    <source>
        <dbReference type="ARBA" id="ARBA00022967"/>
    </source>
</evidence>
<evidence type="ECO:0000256" key="4">
    <source>
        <dbReference type="ARBA" id="ARBA00022840"/>
    </source>
</evidence>
<dbReference type="GO" id="GO:0016887">
    <property type="term" value="F:ATP hydrolysis activity"/>
    <property type="evidence" value="ECO:0007669"/>
    <property type="project" value="InterPro"/>
</dbReference>
<name>A0A1H9W9Z0_9GAMM</name>
<proteinExistence type="predicted"/>
<dbReference type="GO" id="GO:0022857">
    <property type="term" value="F:transmembrane transporter activity"/>
    <property type="evidence" value="ECO:0007669"/>
    <property type="project" value="InterPro"/>
</dbReference>
<keyword evidence="4" id="KW-0067">ATP-binding</keyword>
<dbReference type="Pfam" id="PF00005">
    <property type="entry name" value="ABC_tran"/>
    <property type="match status" value="1"/>
</dbReference>
<keyword evidence="1" id="KW-0813">Transport</keyword>
<dbReference type="SUPFAM" id="SSF52540">
    <property type="entry name" value="P-loop containing nucleoside triphosphate hydrolases"/>
    <property type="match status" value="1"/>
</dbReference>
<sequence>MALSVEFKPVFDCVGWHVSLSLQGRQLGCERDGRWLFEGLDIDVHCGDIWHVAGPNGSGKTTLLKVLAGQFNEFCGALHWQGKPLGQSREHLAANMLYLGHSPGVSAGLTPLENLAWYEALHDECSDATQREAALAVMGLEGFEDVPVGHLSAGQQRRVALARLSLTPRALWILDEPFTAIDQAGVEALEAQLLAHARAGGAVVMTTHHVLAIDHLLRHVALG</sequence>
<dbReference type="InterPro" id="IPR005895">
    <property type="entry name" value="ABC_transptr_haem_export_CcmA"/>
</dbReference>
<dbReference type="InterPro" id="IPR027417">
    <property type="entry name" value="P-loop_NTPase"/>
</dbReference>
<feature type="domain" description="ABC transporter" evidence="7">
    <location>
        <begin position="22"/>
        <end position="222"/>
    </location>
</feature>
<evidence type="ECO:0000256" key="6">
    <source>
        <dbReference type="ARBA" id="ARBA00023136"/>
    </source>
</evidence>
<dbReference type="GO" id="GO:0005524">
    <property type="term" value="F:ATP binding"/>
    <property type="evidence" value="ECO:0007669"/>
    <property type="project" value="UniProtKB-KW"/>
</dbReference>
<evidence type="ECO:0000256" key="2">
    <source>
        <dbReference type="ARBA" id="ARBA00022741"/>
    </source>
</evidence>
<dbReference type="PROSITE" id="PS00211">
    <property type="entry name" value="ABC_TRANSPORTER_1"/>
    <property type="match status" value="1"/>
</dbReference>
<evidence type="ECO:0000259" key="7">
    <source>
        <dbReference type="PROSITE" id="PS50893"/>
    </source>
</evidence>
<protein>
    <submittedName>
        <fullName evidence="8">Heme exporter protein A</fullName>
    </submittedName>
</protein>
<dbReference type="NCBIfam" id="TIGR01189">
    <property type="entry name" value="ccmA"/>
    <property type="match status" value="1"/>
</dbReference>
<dbReference type="SMART" id="SM00382">
    <property type="entry name" value="AAA"/>
    <property type="match status" value="1"/>
</dbReference>
<organism evidence="8 9">
    <name type="scientific">Vreelandella subterranea</name>
    <dbReference type="NCBI Taxonomy" id="416874"/>
    <lineage>
        <taxon>Bacteria</taxon>
        <taxon>Pseudomonadati</taxon>
        <taxon>Pseudomonadota</taxon>
        <taxon>Gammaproteobacteria</taxon>
        <taxon>Oceanospirillales</taxon>
        <taxon>Halomonadaceae</taxon>
        <taxon>Vreelandella</taxon>
    </lineage>
</organism>
<dbReference type="STRING" id="416874.SAMN04487958_11369"/>
<dbReference type="GO" id="GO:0017004">
    <property type="term" value="P:cytochrome complex assembly"/>
    <property type="evidence" value="ECO:0007669"/>
    <property type="project" value="UniProtKB-KW"/>
</dbReference>
<keyword evidence="2" id="KW-0547">Nucleotide-binding</keyword>
<dbReference type="AlphaFoldDB" id="A0A1H9W9Z0"/>
<dbReference type="PANTHER" id="PTHR43499:SF1">
    <property type="entry name" value="ABC TRANSPORTER I FAMILY MEMBER 1"/>
    <property type="match status" value="1"/>
</dbReference>
<evidence type="ECO:0000256" key="1">
    <source>
        <dbReference type="ARBA" id="ARBA00022448"/>
    </source>
</evidence>
<evidence type="ECO:0000256" key="3">
    <source>
        <dbReference type="ARBA" id="ARBA00022748"/>
    </source>
</evidence>
<evidence type="ECO:0000313" key="9">
    <source>
        <dbReference type="Proteomes" id="UP000198505"/>
    </source>
</evidence>
<accession>A0A1H9W9Z0</accession>
<dbReference type="EMBL" id="FOGS01000013">
    <property type="protein sequence ID" value="SES30742.1"/>
    <property type="molecule type" value="Genomic_DNA"/>
</dbReference>
<reference evidence="9" key="1">
    <citation type="submission" date="2016-10" db="EMBL/GenBank/DDBJ databases">
        <authorList>
            <person name="Varghese N."/>
            <person name="Submissions S."/>
        </authorList>
    </citation>
    <scope>NUCLEOTIDE SEQUENCE [LARGE SCALE GENOMIC DNA]</scope>
    <source>
        <strain evidence="9">CGMCC 1.6495</strain>
    </source>
</reference>
<evidence type="ECO:0000313" key="8">
    <source>
        <dbReference type="EMBL" id="SES30742.1"/>
    </source>
</evidence>
<dbReference type="InterPro" id="IPR017871">
    <property type="entry name" value="ABC_transporter-like_CS"/>
</dbReference>